<dbReference type="Pfam" id="PF06527">
    <property type="entry name" value="TniQ"/>
    <property type="match status" value="1"/>
</dbReference>
<evidence type="ECO:0000313" key="2">
    <source>
        <dbReference type="EMBL" id="WHY50804.1"/>
    </source>
</evidence>
<reference evidence="2" key="1">
    <citation type="submission" date="2023-05" db="EMBL/GenBank/DDBJ databases">
        <title>Comparative genomics of Bacillaceae isolates and their secondary metabolite potential.</title>
        <authorList>
            <person name="Song L."/>
            <person name="Nielsen L.J."/>
            <person name="Mohite O."/>
            <person name="Xu X."/>
            <person name="Weber T."/>
            <person name="Kovacs A.T."/>
        </authorList>
    </citation>
    <scope>NUCLEOTIDE SEQUENCE</scope>
    <source>
        <strain evidence="2">LY1</strain>
    </source>
</reference>
<organism evidence="2 3">
    <name type="scientific">Lysinibacillus pakistanensis</name>
    <dbReference type="NCBI Taxonomy" id="759811"/>
    <lineage>
        <taxon>Bacteria</taxon>
        <taxon>Bacillati</taxon>
        <taxon>Bacillota</taxon>
        <taxon>Bacilli</taxon>
        <taxon>Bacillales</taxon>
        <taxon>Bacillaceae</taxon>
        <taxon>Lysinibacillus</taxon>
    </lineage>
</organism>
<evidence type="ECO:0000313" key="3">
    <source>
        <dbReference type="Proteomes" id="UP001178322"/>
    </source>
</evidence>
<dbReference type="InterPro" id="IPR009492">
    <property type="entry name" value="TniQ"/>
</dbReference>
<sequence length="453" mass="52888">MIEQSHTASVLYNIEPMGVETGLLESFSSYLIRVAYEHNITVGHLINKIVIPEMNKEYLERSTIYGGNSFYEGAKTLNGFTDNTTKVIKVMEMLTSREDLANLTLCKLKGLFPIRNLLKESLAWCPNCIRNWMDNGKVIYYPLIWNLKSVNICFTHKRYLIEICPACNKKIDFLRRHMVPGYCPNCIKLLTQDPLNKEKDKLEMLWHTFVFQNTQSLLELDTSQLSLIINQDRVFKQLNLINEEIFLGNTSSFSKFTNIPKSTLRDWLKEGNLPTFNGILLICYKLNIKLLDFILQCPQKSASIFQFSNKVDDLNKEKINRIPLDVVAIENNLKEILLYDTPISMMEAAKILGRDRRVLYSHFPDYCKKISKRYSDFIKEKSSHRIQLLKEEINYAFYALINNEIYPSSGKIEKYLNRNGLLREKVLQDHWRGLITQSNFLVEGKKHFNDEFK</sequence>
<dbReference type="RefSeq" id="WP_283869438.1">
    <property type="nucleotide sequence ID" value="NZ_CP126101.1"/>
</dbReference>
<dbReference type="EMBL" id="CP126101">
    <property type="protein sequence ID" value="WHY50804.1"/>
    <property type="molecule type" value="Genomic_DNA"/>
</dbReference>
<gene>
    <name evidence="2" type="ORF">QNH24_21320</name>
</gene>
<dbReference type="AlphaFoldDB" id="A0AAX3WU87"/>
<proteinExistence type="predicted"/>
<evidence type="ECO:0000259" key="1">
    <source>
        <dbReference type="Pfam" id="PF06527"/>
    </source>
</evidence>
<name>A0AAX3WU87_9BACI</name>
<dbReference type="Proteomes" id="UP001178322">
    <property type="component" value="Chromosome"/>
</dbReference>
<protein>
    <submittedName>
        <fullName evidence="2">TniQ family protein</fullName>
    </submittedName>
</protein>
<accession>A0AAX3WU87</accession>
<feature type="domain" description="TniQ" evidence="1">
    <location>
        <begin position="18"/>
        <end position="160"/>
    </location>
</feature>